<keyword evidence="5" id="KW-0378">Hydrolase</keyword>
<accession>A0ABW5ANW2</accession>
<evidence type="ECO:0000256" key="5">
    <source>
        <dbReference type="ARBA" id="ARBA00022801"/>
    </source>
</evidence>
<dbReference type="PANTHER" id="PTHR11839:SF18">
    <property type="entry name" value="NUDIX HYDROLASE DOMAIN-CONTAINING PROTEIN"/>
    <property type="match status" value="1"/>
</dbReference>
<evidence type="ECO:0000259" key="8">
    <source>
        <dbReference type="PROSITE" id="PS51462"/>
    </source>
</evidence>
<dbReference type="EMBL" id="JBHUIW010000032">
    <property type="protein sequence ID" value="MFD2184648.1"/>
    <property type="molecule type" value="Genomic_DNA"/>
</dbReference>
<dbReference type="Pfam" id="PF00293">
    <property type="entry name" value="NUDIX"/>
    <property type="match status" value="1"/>
</dbReference>
<evidence type="ECO:0000313" key="9">
    <source>
        <dbReference type="EMBL" id="MFD2184648.1"/>
    </source>
</evidence>
<reference evidence="10" key="1">
    <citation type="journal article" date="2019" name="Int. J. Syst. Evol. Microbiol.">
        <title>The Global Catalogue of Microorganisms (GCM) 10K type strain sequencing project: providing services to taxonomists for standard genome sequencing and annotation.</title>
        <authorList>
            <consortium name="The Broad Institute Genomics Platform"/>
            <consortium name="The Broad Institute Genome Sequencing Center for Infectious Disease"/>
            <person name="Wu L."/>
            <person name="Ma J."/>
        </authorList>
    </citation>
    <scope>NUCLEOTIDE SEQUENCE [LARGE SCALE GENOMIC DNA]</scope>
    <source>
        <strain evidence="10">CGMCC 1.6774</strain>
    </source>
</reference>
<dbReference type="PANTHER" id="PTHR11839">
    <property type="entry name" value="UDP/ADP-SUGAR PYROPHOSPHATASE"/>
    <property type="match status" value="1"/>
</dbReference>
<dbReference type="Gene3D" id="3.90.79.10">
    <property type="entry name" value="Nucleoside Triphosphate Pyrophosphohydrolase"/>
    <property type="match status" value="1"/>
</dbReference>
<comment type="cofactor">
    <cofactor evidence="2">
        <name>Mg(2+)</name>
        <dbReference type="ChEBI" id="CHEBI:18420"/>
    </cofactor>
</comment>
<feature type="domain" description="Nudix hydrolase" evidence="8">
    <location>
        <begin position="54"/>
        <end position="197"/>
    </location>
</feature>
<organism evidence="9 10">
    <name type="scientific">Rhodoplanes azumiensis</name>
    <dbReference type="NCBI Taxonomy" id="1897628"/>
    <lineage>
        <taxon>Bacteria</taxon>
        <taxon>Pseudomonadati</taxon>
        <taxon>Pseudomonadota</taxon>
        <taxon>Alphaproteobacteria</taxon>
        <taxon>Hyphomicrobiales</taxon>
        <taxon>Nitrobacteraceae</taxon>
        <taxon>Rhodoplanes</taxon>
    </lineage>
</organism>
<keyword evidence="10" id="KW-1185">Reference proteome</keyword>
<evidence type="ECO:0000256" key="1">
    <source>
        <dbReference type="ARBA" id="ARBA00000847"/>
    </source>
</evidence>
<comment type="similarity">
    <text evidence="3">Belongs to the Nudix hydrolase family. NudK subfamily.</text>
</comment>
<evidence type="ECO:0000256" key="7">
    <source>
        <dbReference type="ARBA" id="ARBA00032272"/>
    </source>
</evidence>
<proteinExistence type="inferred from homology"/>
<dbReference type="InterPro" id="IPR015797">
    <property type="entry name" value="NUDIX_hydrolase-like_dom_sf"/>
</dbReference>
<gene>
    <name evidence="9" type="ORF">ACFSOX_21050</name>
</gene>
<evidence type="ECO:0000256" key="4">
    <source>
        <dbReference type="ARBA" id="ARBA00016377"/>
    </source>
</evidence>
<name>A0ABW5ANW2_9BRAD</name>
<comment type="catalytic activity">
    <reaction evidence="1">
        <text>GDP-alpha-D-mannose + H2O = alpha-D-mannose 1-phosphate + GMP + 2 H(+)</text>
        <dbReference type="Rhea" id="RHEA:27978"/>
        <dbReference type="ChEBI" id="CHEBI:15377"/>
        <dbReference type="ChEBI" id="CHEBI:15378"/>
        <dbReference type="ChEBI" id="CHEBI:57527"/>
        <dbReference type="ChEBI" id="CHEBI:58115"/>
        <dbReference type="ChEBI" id="CHEBI:58409"/>
    </reaction>
</comment>
<sequence length="210" mass="22452">MNRQSPPPALADAPAEAQIDGPTLIGPGFRRFERWGVTLDFGGTPTAMTRDILRIGRTVGIVAIDLARDEIVLIRQFRLAAHLSTGRGDIVEIPAGYVEPGEAPAAAAARECLEEIGVAPQALREIFGFMPAPGMLEEYAHIFLVSVDASQLPERAGAPGEIEYTRPIRVPIDAAIAALGAGTVENGYLLVSLQWLALNRHRLAALLGKD</sequence>
<dbReference type="InterPro" id="IPR000086">
    <property type="entry name" value="NUDIX_hydrolase_dom"/>
</dbReference>
<comment type="caution">
    <text evidence="9">The sequence shown here is derived from an EMBL/GenBank/DDBJ whole genome shotgun (WGS) entry which is preliminary data.</text>
</comment>
<evidence type="ECO:0000256" key="3">
    <source>
        <dbReference type="ARBA" id="ARBA00007275"/>
    </source>
</evidence>
<dbReference type="PROSITE" id="PS51462">
    <property type="entry name" value="NUDIX"/>
    <property type="match status" value="1"/>
</dbReference>
<evidence type="ECO:0000256" key="6">
    <source>
        <dbReference type="ARBA" id="ARBA00032162"/>
    </source>
</evidence>
<evidence type="ECO:0000313" key="10">
    <source>
        <dbReference type="Proteomes" id="UP001597314"/>
    </source>
</evidence>
<dbReference type="Proteomes" id="UP001597314">
    <property type="component" value="Unassembled WGS sequence"/>
</dbReference>
<protein>
    <recommendedName>
        <fullName evidence="4">GDP-mannose pyrophosphatase</fullName>
    </recommendedName>
    <alternativeName>
        <fullName evidence="6">GDP-mannose hydrolase</fullName>
    </alternativeName>
    <alternativeName>
        <fullName evidence="7">GDPMK</fullName>
    </alternativeName>
</protein>
<dbReference type="SUPFAM" id="SSF55811">
    <property type="entry name" value="Nudix"/>
    <property type="match status" value="1"/>
</dbReference>
<evidence type="ECO:0000256" key="2">
    <source>
        <dbReference type="ARBA" id="ARBA00001946"/>
    </source>
</evidence>
<dbReference type="RefSeq" id="WP_378479788.1">
    <property type="nucleotide sequence ID" value="NZ_JBHUIW010000032.1"/>
</dbReference>